<feature type="domain" description="PilZ" evidence="4">
    <location>
        <begin position="81"/>
        <end position="164"/>
    </location>
</feature>
<keyword evidence="1" id="KW-0175">Coiled coil</keyword>
<accession>A0ABW0U6P7</accession>
<protein>
    <submittedName>
        <fullName evidence="5">PilZ domain-containing protein</fullName>
    </submittedName>
</protein>
<dbReference type="InterPro" id="IPR009875">
    <property type="entry name" value="PilZ_domain"/>
</dbReference>
<feature type="transmembrane region" description="Helical" evidence="3">
    <location>
        <begin position="6"/>
        <end position="27"/>
    </location>
</feature>
<feature type="region of interest" description="Disordered" evidence="2">
    <location>
        <begin position="172"/>
        <end position="195"/>
    </location>
</feature>
<gene>
    <name evidence="5" type="ORF">ACFPTR_03750</name>
</gene>
<evidence type="ECO:0000313" key="6">
    <source>
        <dbReference type="Proteomes" id="UP001596143"/>
    </source>
</evidence>
<keyword evidence="3" id="KW-0472">Membrane</keyword>
<evidence type="ECO:0000256" key="2">
    <source>
        <dbReference type="SAM" id="MobiDB-lite"/>
    </source>
</evidence>
<dbReference type="RefSeq" id="WP_270896693.1">
    <property type="nucleotide sequence ID" value="NZ_JBHSPF010000017.1"/>
</dbReference>
<evidence type="ECO:0000256" key="3">
    <source>
        <dbReference type="SAM" id="Phobius"/>
    </source>
</evidence>
<dbReference type="SUPFAM" id="SSF141371">
    <property type="entry name" value="PilZ domain-like"/>
    <property type="match status" value="1"/>
</dbReference>
<comment type="caution">
    <text evidence="5">The sequence shown here is derived from an EMBL/GenBank/DDBJ whole genome shotgun (WGS) entry which is preliminary data.</text>
</comment>
<keyword evidence="3" id="KW-1133">Transmembrane helix</keyword>
<evidence type="ECO:0000313" key="5">
    <source>
        <dbReference type="EMBL" id="MFC5628006.1"/>
    </source>
</evidence>
<keyword evidence="6" id="KW-1185">Reference proteome</keyword>
<name>A0ABW0U6P7_9BACI</name>
<keyword evidence="3" id="KW-0812">Transmembrane</keyword>
<reference evidence="6" key="1">
    <citation type="journal article" date="2019" name="Int. J. Syst. Evol. Microbiol.">
        <title>The Global Catalogue of Microorganisms (GCM) 10K type strain sequencing project: providing services to taxonomists for standard genome sequencing and annotation.</title>
        <authorList>
            <consortium name="The Broad Institute Genomics Platform"/>
            <consortium name="The Broad Institute Genome Sequencing Center for Infectious Disease"/>
            <person name="Wu L."/>
            <person name="Ma J."/>
        </authorList>
    </citation>
    <scope>NUCLEOTIDE SEQUENCE [LARGE SCALE GENOMIC DNA]</scope>
    <source>
        <strain evidence="6">CGMCC 1.15790</strain>
    </source>
</reference>
<dbReference type="Pfam" id="PF07238">
    <property type="entry name" value="PilZ"/>
    <property type="match status" value="1"/>
</dbReference>
<evidence type="ECO:0000259" key="4">
    <source>
        <dbReference type="Pfam" id="PF07238"/>
    </source>
</evidence>
<sequence>MDSDFLMILFLCLFLVLFLITIVSFAVEIQHKKRDIQRLKKTIAELEKKLNQKHYRQDHRVEFTSKKCTFEIIRIGNQIFQQSERKQGQGDALDISRSGLKLLCRYDLPVRKKIILQLKFHVNNKPFVLTGKIVRKEETLEQVAYGIQFIGNDEKLLQQLAQQLQKVEVTKVKQKEMRKSVEREENREPNHAVEN</sequence>
<dbReference type="Proteomes" id="UP001596143">
    <property type="component" value="Unassembled WGS sequence"/>
</dbReference>
<dbReference type="Gene3D" id="2.40.10.220">
    <property type="entry name" value="predicted glycosyltransferase like domains"/>
    <property type="match status" value="1"/>
</dbReference>
<organism evidence="5 6">
    <name type="scientific">Aliibacillus thermotolerans</name>
    <dbReference type="NCBI Taxonomy" id="1834418"/>
    <lineage>
        <taxon>Bacteria</taxon>
        <taxon>Bacillati</taxon>
        <taxon>Bacillota</taxon>
        <taxon>Bacilli</taxon>
        <taxon>Bacillales</taxon>
        <taxon>Bacillaceae</taxon>
        <taxon>Aliibacillus</taxon>
    </lineage>
</organism>
<proteinExistence type="predicted"/>
<evidence type="ECO:0000256" key="1">
    <source>
        <dbReference type="SAM" id="Coils"/>
    </source>
</evidence>
<feature type="coiled-coil region" evidence="1">
    <location>
        <begin position="29"/>
        <end position="56"/>
    </location>
</feature>
<dbReference type="EMBL" id="JBHSPF010000017">
    <property type="protein sequence ID" value="MFC5628006.1"/>
    <property type="molecule type" value="Genomic_DNA"/>
</dbReference>